<dbReference type="Proteomes" id="UP001275932">
    <property type="component" value="Unassembled WGS sequence"/>
</dbReference>
<dbReference type="Gene3D" id="3.40.50.12780">
    <property type="entry name" value="N-terminal domain of ligase-like"/>
    <property type="match status" value="1"/>
</dbReference>
<evidence type="ECO:0000313" key="4">
    <source>
        <dbReference type="EMBL" id="MDX8414813.1"/>
    </source>
</evidence>
<keyword evidence="2" id="KW-0436">Ligase</keyword>
<dbReference type="PANTHER" id="PTHR24096">
    <property type="entry name" value="LONG-CHAIN-FATTY-ACID--COA LIGASE"/>
    <property type="match status" value="1"/>
</dbReference>
<dbReference type="InterPro" id="IPR042099">
    <property type="entry name" value="ANL_N_sf"/>
</dbReference>
<dbReference type="PANTHER" id="PTHR24096:SF149">
    <property type="entry name" value="AMP-BINDING DOMAIN-CONTAINING PROTEIN-RELATED"/>
    <property type="match status" value="1"/>
</dbReference>
<gene>
    <name evidence="4" type="ORF">MOX91_01250</name>
</gene>
<dbReference type="InterPro" id="IPR000873">
    <property type="entry name" value="AMP-dep_synth/lig_dom"/>
</dbReference>
<name>A0ABU4WE25_9BACT</name>
<evidence type="ECO:0000256" key="2">
    <source>
        <dbReference type="ARBA" id="ARBA00022598"/>
    </source>
</evidence>
<dbReference type="InterPro" id="IPR045851">
    <property type="entry name" value="AMP-bd_C_sf"/>
</dbReference>
<comment type="similarity">
    <text evidence="1">Belongs to the ATP-dependent AMP-binding enzyme family.</text>
</comment>
<evidence type="ECO:0000313" key="5">
    <source>
        <dbReference type="Proteomes" id="UP001275932"/>
    </source>
</evidence>
<dbReference type="PROSITE" id="PS00455">
    <property type="entry name" value="AMP_BINDING"/>
    <property type="match status" value="1"/>
</dbReference>
<dbReference type="Pfam" id="PF00501">
    <property type="entry name" value="AMP-binding"/>
    <property type="match status" value="1"/>
</dbReference>
<evidence type="ECO:0000256" key="1">
    <source>
        <dbReference type="ARBA" id="ARBA00006432"/>
    </source>
</evidence>
<dbReference type="RefSeq" id="WP_370396260.1">
    <property type="nucleotide sequence ID" value="NZ_JALBUT010000001.1"/>
</dbReference>
<proteinExistence type="inferred from homology"/>
<dbReference type="SUPFAM" id="SSF56801">
    <property type="entry name" value="Acetyl-CoA synthetase-like"/>
    <property type="match status" value="1"/>
</dbReference>
<dbReference type="Gene3D" id="3.30.300.30">
    <property type="match status" value="1"/>
</dbReference>
<dbReference type="InterPro" id="IPR020845">
    <property type="entry name" value="AMP-binding_CS"/>
</dbReference>
<accession>A0ABU4WE25</accession>
<sequence length="537" mass="58920">MQDYVYDMGYAKFEGLEELRQTLAHAIAKGLFINREKDILIDFTGGDKTYSAATLLAYSLAVSKVLKEKTKNKRIGIAMPPCAYAAIANYACIFAGKTPVNLNFTMGRAAAESCLKTADIKDVVSSEAMRKKISDANQNFPWAENFIDIAKTVSETKPFDISVGLEKILEHFGIEKFSKNEKEATLVFTSGSEGAPKAAILTERNIIANCLQTRLSNVFSEGDILLANLPVFHSFGLLFEIWALAINGVKSLLLASPIDIKANLRAIRQYRPNVMLGSPTFYRAYIRHAEKEDMQSLRMAIAGAEKTPDGFEELWNSRFSPNSYKEGYGLTETSPVVGVNMPDVDYGWYSTGTRKGSIGKLFPGMRAKILDASTLKPLPFGERGLLALQGANVFAGYLNNPEATKNTLNDGWIVTGDLARIDKDGFLFIDGRLSRFSKIGGEMVPHATVESALSNALGFDKSDIPLIAISSKLDEGKGEALVLVTTVDIDHRQVKEALKAEGISNLWTPKHIVKTDRIPLLPSGKLNLKELSKIAEQ</sequence>
<reference evidence="4 5" key="1">
    <citation type="submission" date="2022-03" db="EMBL/GenBank/DDBJ databases">
        <title>Novel taxa within the pig intestine.</title>
        <authorList>
            <person name="Wylensek D."/>
            <person name="Bishof K."/>
            <person name="Afrizal A."/>
            <person name="Clavel T."/>
        </authorList>
    </citation>
    <scope>NUCLEOTIDE SEQUENCE [LARGE SCALE GENOMIC DNA]</scope>
    <source>
        <strain evidence="4 5">CLA-KB-P66</strain>
    </source>
</reference>
<organism evidence="4 5">
    <name type="scientific">Intestinicryptomonas porci</name>
    <dbReference type="NCBI Taxonomy" id="2926320"/>
    <lineage>
        <taxon>Bacteria</taxon>
        <taxon>Pseudomonadati</taxon>
        <taxon>Verrucomicrobiota</taxon>
        <taxon>Opitutia</taxon>
        <taxon>Opitutales</taxon>
        <taxon>Intestinicryptomonaceae</taxon>
        <taxon>Intestinicryptomonas</taxon>
    </lineage>
</organism>
<evidence type="ECO:0000259" key="3">
    <source>
        <dbReference type="Pfam" id="PF00501"/>
    </source>
</evidence>
<keyword evidence="5" id="KW-1185">Reference proteome</keyword>
<comment type="caution">
    <text evidence="4">The sequence shown here is derived from an EMBL/GenBank/DDBJ whole genome shotgun (WGS) entry which is preliminary data.</text>
</comment>
<protein>
    <submittedName>
        <fullName evidence="4">AMP-binding protein</fullName>
    </submittedName>
</protein>
<feature type="domain" description="AMP-dependent synthetase/ligase" evidence="3">
    <location>
        <begin position="36"/>
        <end position="398"/>
    </location>
</feature>
<dbReference type="EMBL" id="JALBUT010000001">
    <property type="protein sequence ID" value="MDX8414813.1"/>
    <property type="molecule type" value="Genomic_DNA"/>
</dbReference>